<sequence length="141" mass="16421">MPEFIARRGDDTWLCRCDNTPDRDGFVPVIGRREATTTSIRWRGRYCCLRCGRLVAWPTRQIVGQLDFADLTLRPPRRVKGQTIMEYEQDRLTLRTPVRVRVGDGHIWRFGQIATIDGERYVVDLGRDGTVTTTRDNIRRL</sequence>
<accession>A0A1V2I4U4</accession>
<evidence type="ECO:0000313" key="1">
    <source>
        <dbReference type="EMBL" id="ONH25211.1"/>
    </source>
</evidence>
<dbReference type="Proteomes" id="UP000188929">
    <property type="component" value="Unassembled WGS sequence"/>
</dbReference>
<reference evidence="2" key="1">
    <citation type="submission" date="2016-10" db="EMBL/GenBank/DDBJ databases">
        <title>Frankia sp. NRRL B-16386 Genome sequencing.</title>
        <authorList>
            <person name="Ghodhbane-Gtari F."/>
            <person name="Swanson E."/>
            <person name="Gueddou A."/>
            <person name="Hezbri K."/>
            <person name="Ktari K."/>
            <person name="Nouioui I."/>
            <person name="Morris K."/>
            <person name="Simpson S."/>
            <person name="Abebe-Akele F."/>
            <person name="Thomas K."/>
            <person name="Gtari M."/>
            <person name="Tisa L.S."/>
        </authorList>
    </citation>
    <scope>NUCLEOTIDE SEQUENCE [LARGE SCALE GENOMIC DNA]</scope>
    <source>
        <strain evidence="2">NRRL B-16386</strain>
    </source>
</reference>
<dbReference type="EMBL" id="MOMC01000062">
    <property type="protein sequence ID" value="ONH25211.1"/>
    <property type="molecule type" value="Genomic_DNA"/>
</dbReference>
<name>A0A1V2I4U4_9ACTN</name>
<gene>
    <name evidence="1" type="ORF">BL253_27975</name>
</gene>
<comment type="caution">
    <text evidence="1">The sequence shown here is derived from an EMBL/GenBank/DDBJ whole genome shotgun (WGS) entry which is preliminary data.</text>
</comment>
<keyword evidence="2" id="KW-1185">Reference proteome</keyword>
<proteinExistence type="predicted"/>
<dbReference type="AlphaFoldDB" id="A0A1V2I4U4"/>
<organism evidence="1 2">
    <name type="scientific">Pseudofrankia asymbiotica</name>
    <dbReference type="NCBI Taxonomy" id="1834516"/>
    <lineage>
        <taxon>Bacteria</taxon>
        <taxon>Bacillati</taxon>
        <taxon>Actinomycetota</taxon>
        <taxon>Actinomycetes</taxon>
        <taxon>Frankiales</taxon>
        <taxon>Frankiaceae</taxon>
        <taxon>Pseudofrankia</taxon>
    </lineage>
</organism>
<protein>
    <submittedName>
        <fullName evidence="1">Uncharacterized protein</fullName>
    </submittedName>
</protein>
<evidence type="ECO:0000313" key="2">
    <source>
        <dbReference type="Proteomes" id="UP000188929"/>
    </source>
</evidence>
<dbReference type="RefSeq" id="WP_198946431.1">
    <property type="nucleotide sequence ID" value="NZ_MOMC01000062.1"/>
</dbReference>